<accession>A0A8S5SLH4</accession>
<sequence>MYLSLKNKKSPTLRSLATESVRLVITRKDFHGDNLA</sequence>
<organism evidence="1">
    <name type="scientific">Siphoviridae sp. ctkTc5</name>
    <dbReference type="NCBI Taxonomy" id="2827922"/>
    <lineage>
        <taxon>Viruses</taxon>
        <taxon>Duplodnaviria</taxon>
        <taxon>Heunggongvirae</taxon>
        <taxon>Uroviricota</taxon>
        <taxon>Caudoviricetes</taxon>
    </lineage>
</organism>
<name>A0A8S5SLH4_9CAUD</name>
<reference evidence="1" key="1">
    <citation type="journal article" date="2021" name="Proc. Natl. Acad. Sci. U.S.A.">
        <title>A Catalog of Tens of Thousands of Viruses from Human Metagenomes Reveals Hidden Associations with Chronic Diseases.</title>
        <authorList>
            <person name="Tisza M.J."/>
            <person name="Buck C.B."/>
        </authorList>
    </citation>
    <scope>NUCLEOTIDE SEQUENCE</scope>
    <source>
        <strain evidence="1">CtkTc5</strain>
    </source>
</reference>
<proteinExistence type="predicted"/>
<evidence type="ECO:0000313" key="1">
    <source>
        <dbReference type="EMBL" id="DAF51418.1"/>
    </source>
</evidence>
<protein>
    <submittedName>
        <fullName evidence="1">Uncharacterized protein</fullName>
    </submittedName>
</protein>
<dbReference type="EMBL" id="BK032615">
    <property type="protein sequence ID" value="DAF51418.1"/>
    <property type="molecule type" value="Genomic_DNA"/>
</dbReference>